<keyword evidence="2" id="KW-0012">Acyltransferase</keyword>
<dbReference type="RefSeq" id="WP_146950012.1">
    <property type="nucleotide sequence ID" value="NZ_VOQF01000012.1"/>
</dbReference>
<accession>A0A5C6VZ21</accession>
<protein>
    <submittedName>
        <fullName evidence="5">GNAT family N-acetyltransferase</fullName>
    </submittedName>
</protein>
<dbReference type="SUPFAM" id="SSF55729">
    <property type="entry name" value="Acyl-CoA N-acyltransferases (Nat)"/>
    <property type="match status" value="1"/>
</dbReference>
<dbReference type="AlphaFoldDB" id="A0A5C6VZ21"/>
<dbReference type="EMBL" id="VOQF01000012">
    <property type="protein sequence ID" value="TXC89346.1"/>
    <property type="molecule type" value="Genomic_DNA"/>
</dbReference>
<dbReference type="Proteomes" id="UP000321363">
    <property type="component" value="Unassembled WGS sequence"/>
</dbReference>
<dbReference type="PANTHER" id="PTHR43792:SF8">
    <property type="entry name" value="[RIBOSOMAL PROTEIN US5]-ALANINE N-ACETYLTRANSFERASE"/>
    <property type="match status" value="1"/>
</dbReference>
<evidence type="ECO:0000259" key="4">
    <source>
        <dbReference type="PROSITE" id="PS51186"/>
    </source>
</evidence>
<evidence type="ECO:0000256" key="1">
    <source>
        <dbReference type="ARBA" id="ARBA00022679"/>
    </source>
</evidence>
<gene>
    <name evidence="5" type="ORF">FS935_17890</name>
</gene>
<comment type="similarity">
    <text evidence="3">Belongs to the acetyltransferase family. RimJ subfamily.</text>
</comment>
<dbReference type="PROSITE" id="PS51186">
    <property type="entry name" value="GNAT"/>
    <property type="match status" value="1"/>
</dbReference>
<dbReference type="GO" id="GO:0005737">
    <property type="term" value="C:cytoplasm"/>
    <property type="evidence" value="ECO:0007669"/>
    <property type="project" value="TreeGrafter"/>
</dbReference>
<sequence length="172" mass="19677">MNITLKKLDLHDAQNLFTFELENRSFFEKMVPSRGDDYYQFDCFLKKHEDLLNEQKEGKSFFYLIINLNGHICGRMNIVDLDGGINTTGHLGYRVGKNYTGKGVASQALQLLLNSISEEGINEIRAKTTTNNIASQKVLEKNGFERVSTSDELFFMNGEKISFVTYRCLLKN</sequence>
<reference evidence="5 6" key="1">
    <citation type="journal article" date="2005" name="Int. J. Syst. Evol. Microbiol.">
        <title>Bacillus litoralis sp. nov., isolated from a tidal flat of the Yellow Sea in Korea.</title>
        <authorList>
            <person name="Yoon J.H."/>
            <person name="Oh T.K."/>
        </authorList>
    </citation>
    <scope>NUCLEOTIDE SEQUENCE [LARGE SCALE GENOMIC DNA]</scope>
    <source>
        <strain evidence="5 6">SW-211</strain>
    </source>
</reference>
<comment type="caution">
    <text evidence="5">The sequence shown here is derived from an EMBL/GenBank/DDBJ whole genome shotgun (WGS) entry which is preliminary data.</text>
</comment>
<feature type="domain" description="N-acetyltransferase" evidence="4">
    <location>
        <begin position="3"/>
        <end position="171"/>
    </location>
</feature>
<evidence type="ECO:0000256" key="2">
    <source>
        <dbReference type="ARBA" id="ARBA00023315"/>
    </source>
</evidence>
<evidence type="ECO:0000256" key="3">
    <source>
        <dbReference type="ARBA" id="ARBA00038502"/>
    </source>
</evidence>
<keyword evidence="1 5" id="KW-0808">Transferase</keyword>
<dbReference type="InterPro" id="IPR016181">
    <property type="entry name" value="Acyl_CoA_acyltransferase"/>
</dbReference>
<organism evidence="5 6">
    <name type="scientific">Metabacillus litoralis</name>
    <dbReference type="NCBI Taxonomy" id="152268"/>
    <lineage>
        <taxon>Bacteria</taxon>
        <taxon>Bacillati</taxon>
        <taxon>Bacillota</taxon>
        <taxon>Bacilli</taxon>
        <taxon>Bacillales</taxon>
        <taxon>Bacillaceae</taxon>
        <taxon>Metabacillus</taxon>
    </lineage>
</organism>
<proteinExistence type="inferred from homology"/>
<dbReference type="PANTHER" id="PTHR43792">
    <property type="entry name" value="GNAT FAMILY, PUTATIVE (AFU_ORTHOLOGUE AFUA_3G00765)-RELATED-RELATED"/>
    <property type="match status" value="1"/>
</dbReference>
<keyword evidence="6" id="KW-1185">Reference proteome</keyword>
<evidence type="ECO:0000313" key="6">
    <source>
        <dbReference type="Proteomes" id="UP000321363"/>
    </source>
</evidence>
<evidence type="ECO:0000313" key="5">
    <source>
        <dbReference type="EMBL" id="TXC89346.1"/>
    </source>
</evidence>
<dbReference type="Gene3D" id="3.40.630.30">
    <property type="match status" value="1"/>
</dbReference>
<name>A0A5C6VZ21_9BACI</name>
<dbReference type="InterPro" id="IPR051531">
    <property type="entry name" value="N-acetyltransferase"/>
</dbReference>
<dbReference type="Pfam" id="PF13302">
    <property type="entry name" value="Acetyltransf_3"/>
    <property type="match status" value="1"/>
</dbReference>
<dbReference type="OrthoDB" id="9801656at2"/>
<dbReference type="InterPro" id="IPR000182">
    <property type="entry name" value="GNAT_dom"/>
</dbReference>
<dbReference type="GO" id="GO:0008999">
    <property type="term" value="F:protein-N-terminal-alanine acetyltransferase activity"/>
    <property type="evidence" value="ECO:0007669"/>
    <property type="project" value="TreeGrafter"/>
</dbReference>